<dbReference type="Proteomes" id="UP000286997">
    <property type="component" value="Unassembled WGS sequence"/>
</dbReference>
<proteinExistence type="predicted"/>
<feature type="compositionally biased region" description="Basic residues" evidence="1">
    <location>
        <begin position="78"/>
        <end position="87"/>
    </location>
</feature>
<organism evidence="2 3">
    <name type="scientific">Methylobacterium oryzihabitans</name>
    <dbReference type="NCBI Taxonomy" id="2499852"/>
    <lineage>
        <taxon>Bacteria</taxon>
        <taxon>Pseudomonadati</taxon>
        <taxon>Pseudomonadota</taxon>
        <taxon>Alphaproteobacteria</taxon>
        <taxon>Hyphomicrobiales</taxon>
        <taxon>Methylobacteriaceae</taxon>
        <taxon>Methylobacterium</taxon>
    </lineage>
</organism>
<feature type="compositionally biased region" description="Basic and acidic residues" evidence="1">
    <location>
        <begin position="57"/>
        <end position="77"/>
    </location>
</feature>
<protein>
    <submittedName>
        <fullName evidence="2">Uncharacterized protein</fullName>
    </submittedName>
</protein>
<feature type="compositionally biased region" description="Low complexity" evidence="1">
    <location>
        <begin position="33"/>
        <end position="48"/>
    </location>
</feature>
<feature type="region of interest" description="Disordered" evidence="1">
    <location>
        <begin position="18"/>
        <end position="87"/>
    </location>
</feature>
<evidence type="ECO:0000256" key="1">
    <source>
        <dbReference type="SAM" id="MobiDB-lite"/>
    </source>
</evidence>
<sequence length="87" mass="9718">MRGEGFVDLAVNEARRQPMVRGRGRRSLLRNHPLTLAPAGPALASSPTRGMKPSPRPRGEEKTRGLREGRGLNEAHPRFIRKGRQSR</sequence>
<dbReference type="EMBL" id="SACP01000010">
    <property type="protein sequence ID" value="RVU18174.1"/>
    <property type="molecule type" value="Genomic_DNA"/>
</dbReference>
<gene>
    <name evidence="2" type="ORF">EOE48_12385</name>
</gene>
<name>A0A437P7A7_9HYPH</name>
<evidence type="ECO:0000313" key="2">
    <source>
        <dbReference type="EMBL" id="RVU18174.1"/>
    </source>
</evidence>
<evidence type="ECO:0000313" key="3">
    <source>
        <dbReference type="Proteomes" id="UP000286997"/>
    </source>
</evidence>
<dbReference type="AlphaFoldDB" id="A0A437P7A7"/>
<accession>A0A437P7A7</accession>
<reference evidence="2 3" key="1">
    <citation type="submission" date="2019-01" db="EMBL/GenBank/DDBJ databases">
        <authorList>
            <person name="Chen W.-M."/>
        </authorList>
    </citation>
    <scope>NUCLEOTIDE SEQUENCE [LARGE SCALE GENOMIC DNA]</scope>
    <source>
        <strain evidence="2 3">TER-1</strain>
    </source>
</reference>
<keyword evidence="3" id="KW-1185">Reference proteome</keyword>
<comment type="caution">
    <text evidence="2">The sequence shown here is derived from an EMBL/GenBank/DDBJ whole genome shotgun (WGS) entry which is preliminary data.</text>
</comment>